<gene>
    <name evidence="1" type="ORF">PR048_007293</name>
</gene>
<dbReference type="Proteomes" id="UP001159363">
    <property type="component" value="Chromosome 2"/>
</dbReference>
<name>A0ABQ9ID84_9NEOP</name>
<evidence type="ECO:0000313" key="1">
    <source>
        <dbReference type="EMBL" id="KAJ8894629.1"/>
    </source>
</evidence>
<organism evidence="1 2">
    <name type="scientific">Dryococelus australis</name>
    <dbReference type="NCBI Taxonomy" id="614101"/>
    <lineage>
        <taxon>Eukaryota</taxon>
        <taxon>Metazoa</taxon>
        <taxon>Ecdysozoa</taxon>
        <taxon>Arthropoda</taxon>
        <taxon>Hexapoda</taxon>
        <taxon>Insecta</taxon>
        <taxon>Pterygota</taxon>
        <taxon>Neoptera</taxon>
        <taxon>Polyneoptera</taxon>
        <taxon>Phasmatodea</taxon>
        <taxon>Verophasmatodea</taxon>
        <taxon>Anareolatae</taxon>
        <taxon>Phasmatidae</taxon>
        <taxon>Eurycanthinae</taxon>
        <taxon>Dryococelus</taxon>
    </lineage>
</organism>
<dbReference type="SUPFAM" id="SSF56672">
    <property type="entry name" value="DNA/RNA polymerases"/>
    <property type="match status" value="1"/>
</dbReference>
<dbReference type="EMBL" id="JARBHB010000002">
    <property type="protein sequence ID" value="KAJ8894629.1"/>
    <property type="molecule type" value="Genomic_DNA"/>
</dbReference>
<reference evidence="1 2" key="1">
    <citation type="submission" date="2023-02" db="EMBL/GenBank/DDBJ databases">
        <title>LHISI_Scaffold_Assembly.</title>
        <authorList>
            <person name="Stuart O.P."/>
            <person name="Cleave R."/>
            <person name="Magrath M.J.L."/>
            <person name="Mikheyev A.S."/>
        </authorList>
    </citation>
    <scope>NUCLEOTIDE SEQUENCE [LARGE SCALE GENOMIC DNA]</scope>
    <source>
        <strain evidence="1">Daus_M_001</strain>
        <tissue evidence="1">Leg muscle</tissue>
    </source>
</reference>
<accession>A0ABQ9ID84</accession>
<dbReference type="InterPro" id="IPR043502">
    <property type="entry name" value="DNA/RNA_pol_sf"/>
</dbReference>
<keyword evidence="2" id="KW-1185">Reference proteome</keyword>
<evidence type="ECO:0000313" key="2">
    <source>
        <dbReference type="Proteomes" id="UP001159363"/>
    </source>
</evidence>
<sequence>MMARKNHVTVVFGAQHYPGASANGNTGDGVGRTVAGRLKILPPAAFRDYGSLLEDIRSVVHCVVATNLFALVSAGPHSLLGKAWTIVHRVSQASALSHGQTTLTSRLRAIKSTPPPPQSARMARRSPPYVTHLRVRSILSCWSASWLRLVSDELGNLRLDSRTARKPSARQADNIPAVPRCNDQYGWAMSLPLPIRNFIWVDTNIDVMSIPDDAATGYTLEHPTTIHEEHRDLPFLPINQCPPGSKHLKLMTTLEDKKKYIVHYRNLKQAFEHGLKLTKIHRVLTFEQSPWLKPYIELNTTKRRPPTTLRRNSSNERIMQHLENLWKIPIFLDRTAYKENLFLLPLQHVIRFDKPIYAGLIVLDLSKTLMLQKKLEVTASQLCVPSKGAGVAKRLACLPPTKVNRVQYPAGLLLVFSTWGNPVRRCYWSASFLWDLPFPPILSFRSLRGAWARHRQPSHHGGKSVSKLHPKAQARVKPRSHFSRPDGELLQDLRGYVIWVISPQHPEVTRTQLYRNNINDPATATSGAFWDTKRVRHIGESGSIPCLVAAGFRIWELCLTMVLASGFPRGSPVSLPFHSSATPHSP</sequence>
<comment type="caution">
    <text evidence="1">The sequence shown here is derived from an EMBL/GenBank/DDBJ whole genome shotgun (WGS) entry which is preliminary data.</text>
</comment>
<protein>
    <submittedName>
        <fullName evidence="1">Uncharacterized protein</fullName>
    </submittedName>
</protein>
<proteinExistence type="predicted"/>